<gene>
    <name evidence="8" type="ORF">ACFFGH_19395</name>
</gene>
<evidence type="ECO:0000256" key="2">
    <source>
        <dbReference type="ARBA" id="ARBA00022475"/>
    </source>
</evidence>
<dbReference type="Pfam" id="PF13396">
    <property type="entry name" value="PLDc_N"/>
    <property type="match status" value="1"/>
</dbReference>
<evidence type="ECO:0000259" key="7">
    <source>
        <dbReference type="Pfam" id="PF13396"/>
    </source>
</evidence>
<keyword evidence="3 6" id="KW-0812">Transmembrane</keyword>
<organism evidence="8 9">
    <name type="scientific">Lysobacter korlensis</name>
    <dbReference type="NCBI Taxonomy" id="553636"/>
    <lineage>
        <taxon>Bacteria</taxon>
        <taxon>Pseudomonadati</taxon>
        <taxon>Pseudomonadota</taxon>
        <taxon>Gammaproteobacteria</taxon>
        <taxon>Lysobacterales</taxon>
        <taxon>Lysobacteraceae</taxon>
        <taxon>Lysobacter</taxon>
    </lineage>
</organism>
<accession>A0ABV6RSP2</accession>
<keyword evidence="5 6" id="KW-0472">Membrane</keyword>
<feature type="domain" description="Cardiolipin synthase N-terminal" evidence="7">
    <location>
        <begin position="15"/>
        <end position="59"/>
    </location>
</feature>
<protein>
    <submittedName>
        <fullName evidence="8">PLDc N-terminal domain-containing protein</fullName>
    </submittedName>
</protein>
<comment type="subcellular location">
    <subcellularLocation>
        <location evidence="1">Cell membrane</location>
        <topology evidence="1">Multi-pass membrane protein</topology>
    </subcellularLocation>
</comment>
<dbReference type="RefSeq" id="WP_386671352.1">
    <property type="nucleotide sequence ID" value="NZ_JBHLTG010000005.1"/>
</dbReference>
<keyword evidence="4 6" id="KW-1133">Transmembrane helix</keyword>
<keyword evidence="9" id="KW-1185">Reference proteome</keyword>
<evidence type="ECO:0000256" key="3">
    <source>
        <dbReference type="ARBA" id="ARBA00022692"/>
    </source>
</evidence>
<evidence type="ECO:0000256" key="1">
    <source>
        <dbReference type="ARBA" id="ARBA00004651"/>
    </source>
</evidence>
<comment type="caution">
    <text evidence="8">The sequence shown here is derived from an EMBL/GenBank/DDBJ whole genome shotgun (WGS) entry which is preliminary data.</text>
</comment>
<evidence type="ECO:0000256" key="5">
    <source>
        <dbReference type="ARBA" id="ARBA00023136"/>
    </source>
</evidence>
<evidence type="ECO:0000256" key="4">
    <source>
        <dbReference type="ARBA" id="ARBA00022989"/>
    </source>
</evidence>
<evidence type="ECO:0000313" key="9">
    <source>
        <dbReference type="Proteomes" id="UP001589896"/>
    </source>
</evidence>
<keyword evidence="2" id="KW-1003">Cell membrane</keyword>
<name>A0ABV6RSP2_9GAMM</name>
<reference evidence="8 9" key="1">
    <citation type="submission" date="2024-09" db="EMBL/GenBank/DDBJ databases">
        <authorList>
            <person name="Sun Q."/>
            <person name="Mori K."/>
        </authorList>
    </citation>
    <scope>NUCLEOTIDE SEQUENCE [LARGE SCALE GENOMIC DNA]</scope>
    <source>
        <strain evidence="8 9">KCTC 23076</strain>
    </source>
</reference>
<evidence type="ECO:0000313" key="8">
    <source>
        <dbReference type="EMBL" id="MFC0680005.1"/>
    </source>
</evidence>
<dbReference type="EMBL" id="JBHLTG010000005">
    <property type="protein sequence ID" value="MFC0680005.1"/>
    <property type="molecule type" value="Genomic_DNA"/>
</dbReference>
<dbReference type="InterPro" id="IPR027379">
    <property type="entry name" value="CLS_N"/>
</dbReference>
<sequence length="109" mass="12289">MPRFLVVLAVATLAAMIFALVDMILIDGSRVRGVNKIAWAFIILLLPLLGAVLWFTLGRGRNRPRPAARTIAPDDDPNFLDRINRESDERIRRLEQELAELDDDPPAKD</sequence>
<evidence type="ECO:0000256" key="6">
    <source>
        <dbReference type="SAM" id="Phobius"/>
    </source>
</evidence>
<feature type="transmembrane region" description="Helical" evidence="6">
    <location>
        <begin position="38"/>
        <end position="57"/>
    </location>
</feature>
<dbReference type="Proteomes" id="UP001589896">
    <property type="component" value="Unassembled WGS sequence"/>
</dbReference>
<proteinExistence type="predicted"/>